<dbReference type="PANTHER" id="PTHR38792">
    <property type="entry name" value="BNR/ASP-BOX REPEAT DOMAIN PROTEIN (AFU_ORTHOLOGUE AFUA_7G06430)-RELATED"/>
    <property type="match status" value="1"/>
</dbReference>
<organism evidence="2 3">
    <name type="scientific">Phyllosticta citricarpa</name>
    <dbReference type="NCBI Taxonomy" id="55181"/>
    <lineage>
        <taxon>Eukaryota</taxon>
        <taxon>Fungi</taxon>
        <taxon>Dikarya</taxon>
        <taxon>Ascomycota</taxon>
        <taxon>Pezizomycotina</taxon>
        <taxon>Dothideomycetes</taxon>
        <taxon>Dothideomycetes incertae sedis</taxon>
        <taxon>Botryosphaeriales</taxon>
        <taxon>Phyllostictaceae</taxon>
        <taxon>Phyllosticta</taxon>
    </lineage>
</organism>
<dbReference type="Gene3D" id="2.120.10.10">
    <property type="match status" value="1"/>
</dbReference>
<name>A0ABR1L280_9PEZI</name>
<comment type="caution">
    <text evidence="2">The sequence shown here is derived from an EMBL/GenBank/DDBJ whole genome shotgun (WGS) entry which is preliminary data.</text>
</comment>
<dbReference type="InterPro" id="IPR036278">
    <property type="entry name" value="Sialidase_sf"/>
</dbReference>
<sequence length="390" mass="42146">MLWSSIFTTLAALVSVTNAVTVFTAPPSYKKPGVSYARALVLDDGTFLVTSEHYSQEPPVMYFYESKDGGRSWYQKSRVEDTTPERAGLRYHPTLIQLPVALGQYPAGTIAFAAAAVPADASSTRILVFVSKDKAATWEYASTIVEGGAALEQNIASPVWHPFFFFHDGKLLCYFSDSRDAAHGVKIVYSDTSDLLYWSNTVTQVAYEDQALRPTIATVTQIGDKPGTNGGPPVNQFLMTYEYGGSPETPFAVHYRISDNPRNFDPAPDFTLRGPKGEIPSGAPYAAYVGGGASPTDGTVIISSSNEYELYVNRKADASGPWETLTSEAGQAYARCVVPLNAEQVLVVGAGRLDPGDFGELNSILADVVDLKPKPLGSKSKPKALKRWSA</sequence>
<proteinExistence type="predicted"/>
<reference evidence="2 3" key="1">
    <citation type="submission" date="2024-04" db="EMBL/GenBank/DDBJ databases">
        <title>Phyllosticta paracitricarpa is synonymous to the EU quarantine fungus P. citricarpa based on phylogenomic analyses.</title>
        <authorList>
            <consortium name="Lawrence Berkeley National Laboratory"/>
            <person name="Van Ingen-Buijs V.A."/>
            <person name="Van Westerhoven A.C."/>
            <person name="Haridas S."/>
            <person name="Skiadas P."/>
            <person name="Martin F."/>
            <person name="Groenewald J.Z."/>
            <person name="Crous P.W."/>
            <person name="Seidl M.F."/>
        </authorList>
    </citation>
    <scope>NUCLEOTIDE SEQUENCE [LARGE SCALE GENOMIC DNA]</scope>
    <source>
        <strain evidence="2 3">CBS 122670</strain>
    </source>
</reference>
<evidence type="ECO:0000313" key="2">
    <source>
        <dbReference type="EMBL" id="KAK7529363.1"/>
    </source>
</evidence>
<feature type="chain" id="PRO_5045082880" evidence="1">
    <location>
        <begin position="20"/>
        <end position="390"/>
    </location>
</feature>
<dbReference type="PANTHER" id="PTHR38792:SF3">
    <property type="entry name" value="BNR_ASP-BOX REPEAT DOMAIN PROTEIN (AFU_ORTHOLOGUE AFUA_7G06430)-RELATED"/>
    <property type="match status" value="1"/>
</dbReference>
<keyword evidence="3" id="KW-1185">Reference proteome</keyword>
<gene>
    <name evidence="2" type="ORF">IWX46DRAFT_617427</name>
</gene>
<dbReference type="Proteomes" id="UP001365128">
    <property type="component" value="Unassembled WGS sequence"/>
</dbReference>
<dbReference type="EMBL" id="JBBPDW010000075">
    <property type="protein sequence ID" value="KAK7529363.1"/>
    <property type="molecule type" value="Genomic_DNA"/>
</dbReference>
<evidence type="ECO:0000313" key="3">
    <source>
        <dbReference type="Proteomes" id="UP001365128"/>
    </source>
</evidence>
<feature type="signal peptide" evidence="1">
    <location>
        <begin position="1"/>
        <end position="19"/>
    </location>
</feature>
<accession>A0ABR1L280</accession>
<keyword evidence="1" id="KW-0732">Signal</keyword>
<protein>
    <submittedName>
        <fullName evidence="2">BNR/Asp-box repeat domain-containing protein</fullName>
    </submittedName>
</protein>
<evidence type="ECO:0000256" key="1">
    <source>
        <dbReference type="SAM" id="SignalP"/>
    </source>
</evidence>
<dbReference type="SUPFAM" id="SSF50939">
    <property type="entry name" value="Sialidases"/>
    <property type="match status" value="1"/>
</dbReference>